<keyword evidence="12 14" id="KW-0472">Membrane</keyword>
<comment type="subcellular location">
    <subcellularLocation>
        <location evidence="3">Endoplasmic reticulum membrane</location>
        <topology evidence="3">Peripheral membrane protein</topology>
    </subcellularLocation>
    <subcellularLocation>
        <location evidence="2">Microsome membrane</location>
        <topology evidence="2">Peripheral membrane protein</topology>
    </subcellularLocation>
</comment>
<dbReference type="PRINTS" id="PR00385">
    <property type="entry name" value="P450"/>
</dbReference>
<keyword evidence="8" id="KW-0492">Microsome</keyword>
<evidence type="ECO:0008006" key="17">
    <source>
        <dbReference type="Google" id="ProtNLM"/>
    </source>
</evidence>
<protein>
    <recommendedName>
        <fullName evidence="17">Cytochrome P450</fullName>
    </recommendedName>
</protein>
<dbReference type="EMBL" id="JAPWTJ010000595">
    <property type="protein sequence ID" value="KAJ8977038.1"/>
    <property type="molecule type" value="Genomic_DNA"/>
</dbReference>
<evidence type="ECO:0000256" key="3">
    <source>
        <dbReference type="ARBA" id="ARBA00004406"/>
    </source>
</evidence>
<evidence type="ECO:0000256" key="7">
    <source>
        <dbReference type="ARBA" id="ARBA00022824"/>
    </source>
</evidence>
<evidence type="ECO:0000256" key="2">
    <source>
        <dbReference type="ARBA" id="ARBA00004174"/>
    </source>
</evidence>
<keyword evidence="14" id="KW-0812">Transmembrane</keyword>
<dbReference type="PANTHER" id="PTHR24292">
    <property type="entry name" value="CYTOCHROME P450"/>
    <property type="match status" value="1"/>
</dbReference>
<dbReference type="PRINTS" id="PR00463">
    <property type="entry name" value="EP450I"/>
</dbReference>
<dbReference type="Proteomes" id="UP001162164">
    <property type="component" value="Unassembled WGS sequence"/>
</dbReference>
<evidence type="ECO:0000313" key="15">
    <source>
        <dbReference type="EMBL" id="KAJ8977038.1"/>
    </source>
</evidence>
<dbReference type="InterPro" id="IPR002401">
    <property type="entry name" value="Cyt_P450_E_grp-I"/>
</dbReference>
<proteinExistence type="inferred from homology"/>
<evidence type="ECO:0000256" key="8">
    <source>
        <dbReference type="ARBA" id="ARBA00022848"/>
    </source>
</evidence>
<evidence type="ECO:0000256" key="13">
    <source>
        <dbReference type="RuleBase" id="RU000461"/>
    </source>
</evidence>
<dbReference type="InterPro" id="IPR017972">
    <property type="entry name" value="Cyt_P450_CS"/>
</dbReference>
<keyword evidence="10 13" id="KW-0408">Iron</keyword>
<dbReference type="InterPro" id="IPR050476">
    <property type="entry name" value="Insect_CytP450_Detox"/>
</dbReference>
<evidence type="ECO:0000256" key="11">
    <source>
        <dbReference type="ARBA" id="ARBA00023033"/>
    </source>
</evidence>
<keyword evidence="9 13" id="KW-0560">Oxidoreductase</keyword>
<dbReference type="InterPro" id="IPR001128">
    <property type="entry name" value="Cyt_P450"/>
</dbReference>
<reference evidence="15" key="1">
    <citation type="journal article" date="2023" name="Insect Mol. Biol.">
        <title>Genome sequencing provides insights into the evolution of gene families encoding plant cell wall-degrading enzymes in longhorned beetles.</title>
        <authorList>
            <person name="Shin N.R."/>
            <person name="Okamura Y."/>
            <person name="Kirsch R."/>
            <person name="Pauchet Y."/>
        </authorList>
    </citation>
    <scope>NUCLEOTIDE SEQUENCE</scope>
    <source>
        <strain evidence="15">MMC_N1</strain>
    </source>
</reference>
<dbReference type="CDD" id="cd11056">
    <property type="entry name" value="CYP6-like"/>
    <property type="match status" value="1"/>
</dbReference>
<keyword evidence="6 13" id="KW-0479">Metal-binding</keyword>
<feature type="transmembrane region" description="Helical" evidence="14">
    <location>
        <begin position="12"/>
        <end position="30"/>
    </location>
</feature>
<keyword evidence="11 13" id="KW-0503">Monooxygenase</keyword>
<gene>
    <name evidence="15" type="ORF">NQ317_017712</name>
</gene>
<dbReference type="InterPro" id="IPR036396">
    <property type="entry name" value="Cyt_P450_sf"/>
</dbReference>
<organism evidence="15 16">
    <name type="scientific">Molorchus minor</name>
    <dbReference type="NCBI Taxonomy" id="1323400"/>
    <lineage>
        <taxon>Eukaryota</taxon>
        <taxon>Metazoa</taxon>
        <taxon>Ecdysozoa</taxon>
        <taxon>Arthropoda</taxon>
        <taxon>Hexapoda</taxon>
        <taxon>Insecta</taxon>
        <taxon>Pterygota</taxon>
        <taxon>Neoptera</taxon>
        <taxon>Endopterygota</taxon>
        <taxon>Coleoptera</taxon>
        <taxon>Polyphaga</taxon>
        <taxon>Cucujiformia</taxon>
        <taxon>Chrysomeloidea</taxon>
        <taxon>Cerambycidae</taxon>
        <taxon>Lamiinae</taxon>
        <taxon>Monochamini</taxon>
        <taxon>Molorchus</taxon>
    </lineage>
</organism>
<keyword evidence="5 13" id="KW-0349">Heme</keyword>
<evidence type="ECO:0000256" key="14">
    <source>
        <dbReference type="SAM" id="Phobius"/>
    </source>
</evidence>
<evidence type="ECO:0000256" key="6">
    <source>
        <dbReference type="ARBA" id="ARBA00022723"/>
    </source>
</evidence>
<evidence type="ECO:0000256" key="9">
    <source>
        <dbReference type="ARBA" id="ARBA00023002"/>
    </source>
</evidence>
<comment type="caution">
    <text evidence="15">The sequence shown here is derived from an EMBL/GenBank/DDBJ whole genome shotgun (WGS) entry which is preliminary data.</text>
</comment>
<dbReference type="Gene3D" id="1.10.630.10">
    <property type="entry name" value="Cytochrome P450"/>
    <property type="match status" value="1"/>
</dbReference>
<evidence type="ECO:0000256" key="12">
    <source>
        <dbReference type="ARBA" id="ARBA00023136"/>
    </source>
</evidence>
<keyword evidence="14" id="KW-1133">Transmembrane helix</keyword>
<evidence type="ECO:0000256" key="1">
    <source>
        <dbReference type="ARBA" id="ARBA00001971"/>
    </source>
</evidence>
<comment type="cofactor">
    <cofactor evidence="1">
        <name>heme</name>
        <dbReference type="ChEBI" id="CHEBI:30413"/>
    </cofactor>
</comment>
<dbReference type="PROSITE" id="PS00086">
    <property type="entry name" value="CYTOCHROME_P450"/>
    <property type="match status" value="1"/>
</dbReference>
<sequence length="534" mass="61430">MSKWKPDQIMDYITIAIAILVVIVAAILYTKNVSYTYWKRKGVPYIEPEFYYGNMKNAIRGETSVAEEFRRYYNELKNRGEKHGGLYNLLTPIYLPIDADLLKRILQTDFDHFVNRGTYMNEKDDPLSAHLFNLEGERWKYLRSKLTPTFTSDTSILGKMKMMFQTLVTCSDGLEEILREHSKLQDAVDIKDVLGRFTTDIIGSCAFGIECNSLRDPNSEFRNIGRETVTPTLSKLMLGFLLLIFPKKILQLVGMKSHSNKVISFFRKIVKETIDYREKNNVFRKDFMHLLLQLKNSGKVNDEDNEIQEIGSGGSSLTVNEIMAQCYVFFLAGFETSSTTMTFALYELALHQDIQNKLREEIRAVLKKHDNKITYESVMDMPYLEKVINETLRKHPPGQAIPRVCNKDYPVPGTNVVIERGTQVVIPILALHRDPEYYPDPEVFDPERFTEENKAKRPASTFIPFGDGPRICIGLRFGMLQSKVGLVRILGNYQVTINNKTKLPIKIHPRAFIRTVEGDIWLNVTKCDRDKKSG</sequence>
<dbReference type="PANTHER" id="PTHR24292:SF100">
    <property type="entry name" value="CYTOCHROME P450 6A16, ISOFORM B-RELATED"/>
    <property type="match status" value="1"/>
</dbReference>
<evidence type="ECO:0000256" key="5">
    <source>
        <dbReference type="ARBA" id="ARBA00022617"/>
    </source>
</evidence>
<accession>A0ABQ9JGA1</accession>
<keyword evidence="16" id="KW-1185">Reference proteome</keyword>
<keyword evidence="7" id="KW-0256">Endoplasmic reticulum</keyword>
<comment type="similarity">
    <text evidence="4 13">Belongs to the cytochrome P450 family.</text>
</comment>
<evidence type="ECO:0000256" key="4">
    <source>
        <dbReference type="ARBA" id="ARBA00010617"/>
    </source>
</evidence>
<evidence type="ECO:0000256" key="10">
    <source>
        <dbReference type="ARBA" id="ARBA00023004"/>
    </source>
</evidence>
<dbReference type="Pfam" id="PF00067">
    <property type="entry name" value="p450"/>
    <property type="match status" value="1"/>
</dbReference>
<name>A0ABQ9JGA1_9CUCU</name>
<dbReference type="SUPFAM" id="SSF48264">
    <property type="entry name" value="Cytochrome P450"/>
    <property type="match status" value="1"/>
</dbReference>
<evidence type="ECO:0000313" key="16">
    <source>
        <dbReference type="Proteomes" id="UP001162164"/>
    </source>
</evidence>